<proteinExistence type="predicted"/>
<evidence type="ECO:0000313" key="2">
    <source>
        <dbReference type="EMBL" id="BAJ10690.1"/>
    </source>
</evidence>
<feature type="transmembrane region" description="Helical" evidence="1">
    <location>
        <begin position="97"/>
        <end position="124"/>
    </location>
</feature>
<keyword evidence="1" id="KW-0472">Membrane</keyword>
<feature type="transmembrane region" description="Helical" evidence="1">
    <location>
        <begin position="208"/>
        <end position="227"/>
    </location>
</feature>
<dbReference type="AlphaFoldDB" id="D7UP14"/>
<keyword evidence="1" id="KW-1133">Transmembrane helix</keyword>
<protein>
    <recommendedName>
        <fullName evidence="3">ABC transporter permease</fullName>
    </recommendedName>
</protein>
<feature type="transmembrane region" description="Helical" evidence="1">
    <location>
        <begin position="165"/>
        <end position="188"/>
    </location>
</feature>
<reference evidence="2" key="1">
    <citation type="journal article" date="2009" name="J. Appl. Microbiol.">
        <title>A unique lantibiotic, thermophilin 1277, containing a disulfide bridge and two thioether bridges.</title>
        <authorList>
            <person name="Kabuki T."/>
            <person name="Uenishi H."/>
            <person name="Seto Y."/>
            <person name="Yoshioka T."/>
            <person name="Nakajima H."/>
        </authorList>
    </citation>
    <scope>NUCLEOTIDE SEQUENCE</scope>
    <source>
        <strain evidence="2">SBT 1277</strain>
    </source>
</reference>
<accession>D7UP14</accession>
<name>D7UP14_STRTR</name>
<feature type="transmembrane region" description="Helical" evidence="1">
    <location>
        <begin position="136"/>
        <end position="158"/>
    </location>
</feature>
<feature type="transmembrane region" description="Helical" evidence="1">
    <location>
        <begin position="55"/>
        <end position="76"/>
    </location>
</feature>
<evidence type="ECO:0008006" key="3">
    <source>
        <dbReference type="Google" id="ProtNLM"/>
    </source>
</evidence>
<dbReference type="EMBL" id="AB434921">
    <property type="protein sequence ID" value="BAJ10690.1"/>
    <property type="molecule type" value="Genomic_DNA"/>
</dbReference>
<sequence length="238" mass="27581">MKMKFWRFELYKYRRSMGLAIILFLTTIIVLLQSYTGYITKEIPSKALYATGLDLLSMLIFPVLIPMVISLSHYIDKENLGLQNLFLKGIDIKQFKLFRWLFYVVGFPILFLIYFGIVLVFIGLRGENIFLTFYNLIPYLLLVVLSIMTLVNISFCIYDLAKQNSLLPILIGLGGAILGTFPFGDHIWLMNPYSYLNYVFSFRRLHTYHIVILIVVTIVTFGGIMILNTSRTECEYEG</sequence>
<keyword evidence="1" id="KW-0812">Transmembrane</keyword>
<organism evidence="2">
    <name type="scientific">Streptococcus thermophilus</name>
    <dbReference type="NCBI Taxonomy" id="1308"/>
    <lineage>
        <taxon>Bacteria</taxon>
        <taxon>Bacillati</taxon>
        <taxon>Bacillota</taxon>
        <taxon>Bacilli</taxon>
        <taxon>Lactobacillales</taxon>
        <taxon>Streptococcaceae</taxon>
        <taxon>Streptococcus</taxon>
    </lineage>
</organism>
<evidence type="ECO:0000256" key="1">
    <source>
        <dbReference type="SAM" id="Phobius"/>
    </source>
</evidence>